<evidence type="ECO:0000313" key="2">
    <source>
        <dbReference type="EMBL" id="GAW07623.1"/>
    </source>
</evidence>
<dbReference type="STRING" id="5353.A0A1Q3EK92"/>
<name>A0A1Q3EK92_LENED</name>
<keyword evidence="3" id="KW-1185">Reference proteome</keyword>
<evidence type="ECO:0000313" key="3">
    <source>
        <dbReference type="Proteomes" id="UP000188533"/>
    </source>
</evidence>
<keyword evidence="2" id="KW-0418">Kinase</keyword>
<dbReference type="AlphaFoldDB" id="A0A1Q3EK92"/>
<comment type="caution">
    <text evidence="2">The sequence shown here is derived from an EMBL/GenBank/DDBJ whole genome shotgun (WGS) entry which is preliminary data.</text>
</comment>
<gene>
    <name evidence="2" type="ORF">LENED_009630</name>
</gene>
<dbReference type="GO" id="GO:0016301">
    <property type="term" value="F:kinase activity"/>
    <property type="evidence" value="ECO:0007669"/>
    <property type="project" value="UniProtKB-KW"/>
</dbReference>
<feature type="region of interest" description="Disordered" evidence="1">
    <location>
        <begin position="935"/>
        <end position="956"/>
    </location>
</feature>
<organism evidence="2 3">
    <name type="scientific">Lentinula edodes</name>
    <name type="common">Shiitake mushroom</name>
    <name type="synonym">Lentinus edodes</name>
    <dbReference type="NCBI Taxonomy" id="5353"/>
    <lineage>
        <taxon>Eukaryota</taxon>
        <taxon>Fungi</taxon>
        <taxon>Dikarya</taxon>
        <taxon>Basidiomycota</taxon>
        <taxon>Agaricomycotina</taxon>
        <taxon>Agaricomycetes</taxon>
        <taxon>Agaricomycetidae</taxon>
        <taxon>Agaricales</taxon>
        <taxon>Marasmiineae</taxon>
        <taxon>Omphalotaceae</taxon>
        <taxon>Lentinula</taxon>
    </lineage>
</organism>
<dbReference type="Proteomes" id="UP000188533">
    <property type="component" value="Unassembled WGS sequence"/>
</dbReference>
<feature type="compositionally biased region" description="Acidic residues" evidence="1">
    <location>
        <begin position="943"/>
        <end position="956"/>
    </location>
</feature>
<protein>
    <submittedName>
        <fullName evidence="2">Serine threonine protein kinase</fullName>
    </submittedName>
</protein>
<evidence type="ECO:0000256" key="1">
    <source>
        <dbReference type="SAM" id="MobiDB-lite"/>
    </source>
</evidence>
<dbReference type="EMBL" id="BDGU01000480">
    <property type="protein sequence ID" value="GAW07623.1"/>
    <property type="molecule type" value="Genomic_DNA"/>
</dbReference>
<reference evidence="2 3" key="1">
    <citation type="submission" date="2016-08" db="EMBL/GenBank/DDBJ databases">
        <authorList>
            <consortium name="Lentinula edodes genome sequencing consortium"/>
            <person name="Sakamoto Y."/>
            <person name="Nakade K."/>
            <person name="Sato S."/>
            <person name="Yoshida Y."/>
            <person name="Miyazaki K."/>
            <person name="Natsume S."/>
            <person name="Konno N."/>
        </authorList>
    </citation>
    <scope>NUCLEOTIDE SEQUENCE [LARGE SCALE GENOMIC DNA]</scope>
    <source>
        <strain evidence="2 3">NBRC 111202</strain>
    </source>
</reference>
<reference evidence="2 3" key="2">
    <citation type="submission" date="2017-02" db="EMBL/GenBank/DDBJ databases">
        <title>A genome survey and senescence transcriptome analysis in Lentinula edodes.</title>
        <authorList>
            <person name="Sakamoto Y."/>
            <person name="Nakade K."/>
            <person name="Sato S."/>
            <person name="Yoshida Y."/>
            <person name="Miyazaki K."/>
            <person name="Natsume S."/>
            <person name="Konno N."/>
        </authorList>
    </citation>
    <scope>NUCLEOTIDE SEQUENCE [LARGE SCALE GENOMIC DNA]</scope>
    <source>
        <strain evidence="2 3">NBRC 111202</strain>
    </source>
</reference>
<keyword evidence="2" id="KW-0808">Transferase</keyword>
<accession>A0A1Q3EK92</accession>
<proteinExistence type="predicted"/>
<sequence>MRSGKGKKPTRYGDFLAKSIAKESQSKPTNVSSVESKTARAALFTSSSNPVQRILKEENDRGVSSDYDLNVMATALLDREAGQLPMIPSDESALFKNLTDVLGETASHLSETPENDGDSGLVDRFENLEVTSVFAKKALKTAHRLEDVLVEVGRRLEGLSEDTPPETIHSILHSVEPSLAYVSRQAGNIKNPAAATQVAGVLKKLETMEITWNLWRKRYPDVSSPIKIDNRDTFVDLSNRWNTPTMIAYTIALVSRIFEGAARRASSTLLKLLKVYGLSVTLLAGGPNLIQQKALNDIPESIGTLEKRLNLQVPSIPHAVCPSCSYTYPPTYAKGSQKPIYPTRCTERLTETAEPCGTHLLSEGKPIKTYHYYSFYEWFGRFIAQPKIEKYGDEFCNDVTALQREDPSEGMRSFKDGTFVRTFSAEDGKLFIEGRGNEGRWLFLLHADFFNVEGNRVRGKTRSTGVTCLACLNLPLSMRYDSAWLYIPGIIQGPHEPNAKNSENRHYWRLMVTELLAGYSRGLKPHHTYQTYQMGLASNERIHRVAIGGASLDFKAARPFGGFLDVTSHHTCFVCKCWHLAHIGRTDHTKWEPADIEFLKRGAFAWINAKTSDERSEIESFYGTRYSELWRLPYWDPTRQLLVEPMHTIFLILLQRFARDALGLDNPGPLNMEDDDNHDSGDATEKKKKSKAIYICYYYNFTPPPHPSVLTPLGHTPVTSSSQLRDNIQILISEPLPKDQQLSIVDWNDITAHERAARLSRKRVLLPLIEIDPRAFQGIHDLHELLSLPAPSTELEKKAFQKQLSNHKWHVLAYVCNDLMEFPIDRAQKLKSQSSISKRDVTKRMFAAALAEWHDLHENYTQFNNLHTLTLQDRFEVLAQLTKQLNLHSEFEGTMSQAFCKGAAFRRWLMRPDCPDLLKFCAYLLDKAYGYDKRSEMSQDNEPSWDDEAAEDDEHQNEEDLNVFHTNELIKNKGSCTPLSNTNTRQQASVKLPTKLAQKIGNPTPTCYLQVPAPKGFYGTDKSIAIGNSYVCYRPKDGSTGEWVVGQIRYIFDLKGVTNMAIVRSKPFVAPISDPFAEYVIAGFEARTISSYFSQDYDVVAMDSILGHAARWELSSDVAVVLCLSRE</sequence>